<evidence type="ECO:0000256" key="2">
    <source>
        <dbReference type="ARBA" id="ARBA00004123"/>
    </source>
</evidence>
<comment type="similarity">
    <text evidence="3">Belongs to the HARBI1 family.</text>
</comment>
<organism evidence="9 10">
    <name type="scientific">Perilla frutescens var. hirtella</name>
    <name type="common">Perilla citriodora</name>
    <name type="synonym">Perilla setoyensis</name>
    <dbReference type="NCBI Taxonomy" id="608512"/>
    <lineage>
        <taxon>Eukaryota</taxon>
        <taxon>Viridiplantae</taxon>
        <taxon>Streptophyta</taxon>
        <taxon>Embryophyta</taxon>
        <taxon>Tracheophyta</taxon>
        <taxon>Spermatophyta</taxon>
        <taxon>Magnoliopsida</taxon>
        <taxon>eudicotyledons</taxon>
        <taxon>Gunneridae</taxon>
        <taxon>Pentapetalae</taxon>
        <taxon>asterids</taxon>
        <taxon>lamiids</taxon>
        <taxon>Lamiales</taxon>
        <taxon>Lamiaceae</taxon>
        <taxon>Nepetoideae</taxon>
        <taxon>Elsholtzieae</taxon>
        <taxon>Perilla</taxon>
    </lineage>
</organism>
<comment type="cofactor">
    <cofactor evidence="1">
        <name>a divalent metal cation</name>
        <dbReference type="ChEBI" id="CHEBI:60240"/>
    </cofactor>
</comment>
<dbReference type="GO" id="GO:0005634">
    <property type="term" value="C:nucleus"/>
    <property type="evidence" value="ECO:0007669"/>
    <property type="project" value="UniProtKB-SubCell"/>
</dbReference>
<dbReference type="AlphaFoldDB" id="A0AAD4JHE8"/>
<dbReference type="GO" id="GO:0046872">
    <property type="term" value="F:metal ion binding"/>
    <property type="evidence" value="ECO:0007669"/>
    <property type="project" value="UniProtKB-KW"/>
</dbReference>
<evidence type="ECO:0000256" key="7">
    <source>
        <dbReference type="ARBA" id="ARBA00023242"/>
    </source>
</evidence>
<evidence type="ECO:0000256" key="4">
    <source>
        <dbReference type="ARBA" id="ARBA00022722"/>
    </source>
</evidence>
<sequence length="269" mass="30746">MVATFLIIVGHNDRFFNIGQRFGRLHFATSQNFNKTLKALNTIAPDMMVKPSTGIPAKIQESTRFNPFFKDCIRAIDGTHIPTTVPGREVSSFRNRHGTQSQNILAACNFDLQFMYVLSGWEGSAHDSRLLNHALSRRNGFHVPQGKYFLVDCGFANQRQFLAPLRGVRYHLKDFGGHGRHPRNASELFNLRHASLRNVIERIFGVFKSRFTIFKIAPPFPFQTQVELVLACAGLHNFLRKECRSDEFLAEYEGDQDSSHLDMEEENLE</sequence>
<comment type="caution">
    <text evidence="9">The sequence shown here is derived from an EMBL/GenBank/DDBJ whole genome shotgun (WGS) entry which is preliminary data.</text>
</comment>
<dbReference type="Proteomes" id="UP001190926">
    <property type="component" value="Unassembled WGS sequence"/>
</dbReference>
<keyword evidence="10" id="KW-1185">Reference proteome</keyword>
<protein>
    <submittedName>
        <fullName evidence="9">Nuclease HARBI1-like protein</fullName>
    </submittedName>
</protein>
<evidence type="ECO:0000256" key="6">
    <source>
        <dbReference type="ARBA" id="ARBA00022801"/>
    </source>
</evidence>
<evidence type="ECO:0000313" key="10">
    <source>
        <dbReference type="Proteomes" id="UP001190926"/>
    </source>
</evidence>
<evidence type="ECO:0000256" key="1">
    <source>
        <dbReference type="ARBA" id="ARBA00001968"/>
    </source>
</evidence>
<proteinExistence type="inferred from homology"/>
<name>A0AAD4JHE8_PERFH</name>
<comment type="subcellular location">
    <subcellularLocation>
        <location evidence="2">Nucleus</location>
    </subcellularLocation>
</comment>
<dbReference type="EMBL" id="SDAM02000054">
    <property type="protein sequence ID" value="KAH6833894.1"/>
    <property type="molecule type" value="Genomic_DNA"/>
</dbReference>
<keyword evidence="7" id="KW-0539">Nucleus</keyword>
<evidence type="ECO:0000313" key="9">
    <source>
        <dbReference type="EMBL" id="KAH6833894.1"/>
    </source>
</evidence>
<dbReference type="Pfam" id="PF13359">
    <property type="entry name" value="DDE_Tnp_4"/>
    <property type="match status" value="1"/>
</dbReference>
<evidence type="ECO:0000259" key="8">
    <source>
        <dbReference type="Pfam" id="PF13359"/>
    </source>
</evidence>
<keyword evidence="6" id="KW-0378">Hydrolase</keyword>
<dbReference type="InterPro" id="IPR027806">
    <property type="entry name" value="HARBI1_dom"/>
</dbReference>
<reference evidence="9 10" key="1">
    <citation type="journal article" date="2021" name="Nat. Commun.">
        <title>Incipient diploidization of the medicinal plant Perilla within 10,000 years.</title>
        <authorList>
            <person name="Zhang Y."/>
            <person name="Shen Q."/>
            <person name="Leng L."/>
            <person name="Zhang D."/>
            <person name="Chen S."/>
            <person name="Shi Y."/>
            <person name="Ning Z."/>
            <person name="Chen S."/>
        </authorList>
    </citation>
    <scope>NUCLEOTIDE SEQUENCE [LARGE SCALE GENOMIC DNA]</scope>
    <source>
        <strain evidence="10">cv. PC099</strain>
    </source>
</reference>
<feature type="domain" description="DDE Tnp4" evidence="8">
    <location>
        <begin position="76"/>
        <end position="237"/>
    </location>
</feature>
<dbReference type="InterPro" id="IPR045249">
    <property type="entry name" value="HARBI1-like"/>
</dbReference>
<gene>
    <name evidence="9" type="ORF">C2S53_004876</name>
</gene>
<keyword evidence="4" id="KW-0540">Nuclease</keyword>
<dbReference type="PANTHER" id="PTHR22930">
    <property type="match status" value="1"/>
</dbReference>
<accession>A0AAD4JHE8</accession>
<evidence type="ECO:0000256" key="3">
    <source>
        <dbReference type="ARBA" id="ARBA00006958"/>
    </source>
</evidence>
<dbReference type="GO" id="GO:0004518">
    <property type="term" value="F:nuclease activity"/>
    <property type="evidence" value="ECO:0007669"/>
    <property type="project" value="UniProtKB-KW"/>
</dbReference>
<dbReference type="GO" id="GO:0016787">
    <property type="term" value="F:hydrolase activity"/>
    <property type="evidence" value="ECO:0007669"/>
    <property type="project" value="UniProtKB-KW"/>
</dbReference>
<evidence type="ECO:0000256" key="5">
    <source>
        <dbReference type="ARBA" id="ARBA00022723"/>
    </source>
</evidence>
<keyword evidence="5" id="KW-0479">Metal-binding</keyword>
<dbReference type="PANTHER" id="PTHR22930:SF259">
    <property type="entry name" value="OS08G0106900 PROTEIN"/>
    <property type="match status" value="1"/>
</dbReference>